<dbReference type="PANTHER" id="PTHR46068">
    <property type="entry name" value="PROTEIN CBG27172"/>
    <property type="match status" value="1"/>
</dbReference>
<sequence length="199" mass="22425">MRKLAKVMEVSHTTAMTATRNLGMTSYVRRKRQLLSSSTKLLRVKKGKKLVNWMRKNPGLVRVFSDEKFWTVDTARNARNDRYLATSASMVPPINATKHPQGAMMLGVVASDGKSMPPFWFPAGLKVGANEYLDVLKTVVKPWLDSTYPEGNYVFQQDSAPGHKAIKTQKWCSDNLANFWPWGMWPPSSPDCSPLDYGI</sequence>
<dbReference type="Proteomes" id="UP000595437">
    <property type="component" value="Chromosome 7"/>
</dbReference>
<dbReference type="Proteomes" id="UP000595437">
    <property type="component" value="Chromosome 10"/>
</dbReference>
<dbReference type="AlphaFoldDB" id="A0A7T8QSN6"/>
<evidence type="ECO:0000313" key="4">
    <source>
        <dbReference type="Proteomes" id="UP000595437"/>
    </source>
</evidence>
<dbReference type="Gene3D" id="3.30.420.10">
    <property type="entry name" value="Ribonuclease H-like superfamily/Ribonuclease H"/>
    <property type="match status" value="1"/>
</dbReference>
<dbReference type="GO" id="GO:0003676">
    <property type="term" value="F:nucleic acid binding"/>
    <property type="evidence" value="ECO:0007669"/>
    <property type="project" value="InterPro"/>
</dbReference>
<reference evidence="3" key="2">
    <citation type="journal article" name="Sci. Data">
        <title>Chromosome-scale genome assembly of the sea louse Caligus rogercresseyi by SMRT sequencing and Hi-C analysis.</title>
        <authorList>
            <person name="Gallardo-Escarate C."/>
            <person name="Valenzuela-Munoz V."/>
            <person name="Nunez-Acuna G."/>
            <person name="Valenzuela-Miranda D."/>
            <person name="Goncalves A.T."/>
            <person name="Escobar-Sepulveda H."/>
            <person name="Liachko I."/>
            <person name="Nelson B."/>
            <person name="Roberts S."/>
            <person name="Warren W."/>
        </authorList>
    </citation>
    <scope>NUCLEOTIDE SEQUENCE</scope>
    <source>
        <tissue evidence="3">Whole tissue</tissue>
    </source>
</reference>
<reference evidence="4" key="1">
    <citation type="submission" date="2021-01" db="EMBL/GenBank/DDBJ databases">
        <title>Caligus Genome Assembly.</title>
        <authorList>
            <person name="Gallardo-Escarate C."/>
        </authorList>
    </citation>
    <scope>NUCLEOTIDE SEQUENCE [LARGE SCALE GENOMIC DNA]</scope>
</reference>
<dbReference type="PANTHER" id="PTHR46068:SF1">
    <property type="entry name" value="TRANSPOSASE IS30-LIKE HTH DOMAIN-CONTAINING PROTEIN"/>
    <property type="match status" value="1"/>
</dbReference>
<organism evidence="3 4">
    <name type="scientific">Caligus rogercresseyi</name>
    <name type="common">Sea louse</name>
    <dbReference type="NCBI Taxonomy" id="217165"/>
    <lineage>
        <taxon>Eukaryota</taxon>
        <taxon>Metazoa</taxon>
        <taxon>Ecdysozoa</taxon>
        <taxon>Arthropoda</taxon>
        <taxon>Crustacea</taxon>
        <taxon>Multicrustacea</taxon>
        <taxon>Hexanauplia</taxon>
        <taxon>Copepoda</taxon>
        <taxon>Siphonostomatoida</taxon>
        <taxon>Caligidae</taxon>
        <taxon>Caligus</taxon>
    </lineage>
</organism>
<evidence type="ECO:0000313" key="3">
    <source>
        <dbReference type="EMBL" id="QQP53615.1"/>
    </source>
</evidence>
<keyword evidence="4" id="KW-1185">Reference proteome</keyword>
<proteinExistence type="predicted"/>
<dbReference type="InterPro" id="IPR036397">
    <property type="entry name" value="RNaseH_sf"/>
</dbReference>
<dbReference type="EMBL" id="CP045893">
    <property type="protein sequence ID" value="QQP53615.1"/>
    <property type="molecule type" value="Genomic_DNA"/>
</dbReference>
<name>A0A7T8QSN6_CALRO</name>
<dbReference type="OrthoDB" id="7228891at2759"/>
<protein>
    <submittedName>
        <fullName evidence="3">Transposable element tcb2 transposase</fullName>
    </submittedName>
</protein>
<evidence type="ECO:0000313" key="1">
    <source>
        <dbReference type="EMBL" id="QQP40689.1"/>
    </source>
</evidence>
<evidence type="ECO:0000313" key="2">
    <source>
        <dbReference type="EMBL" id="QQP50388.1"/>
    </source>
</evidence>
<gene>
    <name evidence="3" type="ORF">FKW44_006148</name>
    <name evidence="2" type="ORF">FKW44_011382</name>
    <name evidence="1" type="ORF">FKW44_014824</name>
</gene>
<accession>A0A7T8QSN6</accession>
<dbReference type="EMBL" id="CP045899">
    <property type="protein sequence ID" value="QQP40689.1"/>
    <property type="molecule type" value="Genomic_DNA"/>
</dbReference>
<dbReference type="Proteomes" id="UP000595437">
    <property type="component" value="Chromosome 4"/>
</dbReference>
<dbReference type="EMBL" id="CP045896">
    <property type="protein sequence ID" value="QQP50388.1"/>
    <property type="molecule type" value="Genomic_DNA"/>
</dbReference>